<keyword evidence="5" id="KW-0446">Lipid-binding</keyword>
<evidence type="ECO:0000256" key="3">
    <source>
        <dbReference type="ARBA" id="ARBA00022753"/>
    </source>
</evidence>
<evidence type="ECO:0000256" key="7">
    <source>
        <dbReference type="SAM" id="MobiDB-lite"/>
    </source>
</evidence>
<comment type="caution">
    <text evidence="9">The sequence shown here is derived from an EMBL/GenBank/DDBJ whole genome shotgun (WGS) entry which is preliminary data.</text>
</comment>
<name>A0A0L0CFZ0_LUCCU</name>
<dbReference type="EMBL" id="JRES01000438">
    <property type="protein sequence ID" value="KNC31165.1"/>
    <property type="molecule type" value="Genomic_DNA"/>
</dbReference>
<sequence length="323" mass="36797">MRAAMTRRTQVSSLDVPDNPEDLDSPEEIEAGSLTIKTSESESTPKELWERPVNYKKIEMPSDGSPLLRFEILSACIMPPEGEDPKVKRYVVYGLTLRLDTIASIDPVPARIQRRYTDFRELYNSLKQLYPKEMVNIEFPNKVLVGNFSSNLIAERGAAFEKLLTHISGNSVLRNTSTFLDFLQNEELTKACQLLDERNDACIPILENTFILLNKVFMDRSKPVLLLLCRLVAACTITPVPHQSAEKWASLALSRYETLCDIDLLPLYIPLLHTCAHLWWQRGRDQKPITDRLTDMSKKGININNTPTLMQAIHKLDPRSETI</sequence>
<evidence type="ECO:0000313" key="9">
    <source>
        <dbReference type="EMBL" id="KNC31165.1"/>
    </source>
</evidence>
<dbReference type="GO" id="GO:1901981">
    <property type="term" value="F:phosphatidylinositol phosphate binding"/>
    <property type="evidence" value="ECO:0007669"/>
    <property type="project" value="TreeGrafter"/>
</dbReference>
<dbReference type="InterPro" id="IPR036871">
    <property type="entry name" value="PX_dom_sf"/>
</dbReference>
<evidence type="ECO:0000313" key="10">
    <source>
        <dbReference type="Proteomes" id="UP000037069"/>
    </source>
</evidence>
<evidence type="ECO:0000256" key="6">
    <source>
        <dbReference type="ARBA" id="ARBA00023136"/>
    </source>
</evidence>
<keyword evidence="6" id="KW-0472">Membrane</keyword>
<dbReference type="STRING" id="7375.A0A0L0CFZ0"/>
<dbReference type="OrthoDB" id="5975050at2759"/>
<feature type="region of interest" description="Disordered" evidence="7">
    <location>
        <begin position="1"/>
        <end position="45"/>
    </location>
</feature>
<evidence type="ECO:0000256" key="1">
    <source>
        <dbReference type="ARBA" id="ARBA00004469"/>
    </source>
</evidence>
<evidence type="ECO:0000256" key="2">
    <source>
        <dbReference type="ARBA" id="ARBA00022448"/>
    </source>
</evidence>
<feature type="compositionally biased region" description="Acidic residues" evidence="7">
    <location>
        <begin position="18"/>
        <end position="30"/>
    </location>
</feature>
<evidence type="ECO:0000256" key="5">
    <source>
        <dbReference type="ARBA" id="ARBA00023121"/>
    </source>
</evidence>
<dbReference type="PROSITE" id="PS50195">
    <property type="entry name" value="PX"/>
    <property type="match status" value="1"/>
</dbReference>
<reference evidence="9 10" key="1">
    <citation type="journal article" date="2015" name="Nat. Commun.">
        <title>Lucilia cuprina genome unlocks parasitic fly biology to underpin future interventions.</title>
        <authorList>
            <person name="Anstead C.A."/>
            <person name="Korhonen P.K."/>
            <person name="Young N.D."/>
            <person name="Hall R.S."/>
            <person name="Jex A.R."/>
            <person name="Murali S.C."/>
            <person name="Hughes D.S."/>
            <person name="Lee S.F."/>
            <person name="Perry T."/>
            <person name="Stroehlein A.J."/>
            <person name="Ansell B.R."/>
            <person name="Breugelmans B."/>
            <person name="Hofmann A."/>
            <person name="Qu J."/>
            <person name="Dugan S."/>
            <person name="Lee S.L."/>
            <person name="Chao H."/>
            <person name="Dinh H."/>
            <person name="Han Y."/>
            <person name="Doddapaneni H.V."/>
            <person name="Worley K.C."/>
            <person name="Muzny D.M."/>
            <person name="Ioannidis P."/>
            <person name="Waterhouse R.M."/>
            <person name="Zdobnov E.M."/>
            <person name="James P.J."/>
            <person name="Bagnall N.H."/>
            <person name="Kotze A.C."/>
            <person name="Gibbs R.A."/>
            <person name="Richards S."/>
            <person name="Batterham P."/>
            <person name="Gasser R.B."/>
        </authorList>
    </citation>
    <scope>NUCLEOTIDE SEQUENCE [LARGE SCALE GENOMIC DNA]</scope>
    <source>
        <strain evidence="9 10">LS</strain>
        <tissue evidence="9">Full body</tissue>
    </source>
</reference>
<dbReference type="GO" id="GO:0015031">
    <property type="term" value="P:protein transport"/>
    <property type="evidence" value="ECO:0007669"/>
    <property type="project" value="UniProtKB-KW"/>
</dbReference>
<dbReference type="GO" id="GO:0031901">
    <property type="term" value="C:early endosome membrane"/>
    <property type="evidence" value="ECO:0007669"/>
    <property type="project" value="UniProtKB-SubCell"/>
</dbReference>
<keyword evidence="3" id="KW-0967">Endosome</keyword>
<dbReference type="Proteomes" id="UP000037069">
    <property type="component" value="Unassembled WGS sequence"/>
</dbReference>
<feature type="domain" description="PX" evidence="8">
    <location>
        <begin position="71"/>
        <end position="190"/>
    </location>
</feature>
<protein>
    <recommendedName>
        <fullName evidence="8">PX domain-containing protein</fullName>
    </recommendedName>
</protein>
<evidence type="ECO:0000256" key="4">
    <source>
        <dbReference type="ARBA" id="ARBA00022927"/>
    </source>
</evidence>
<evidence type="ECO:0000259" key="8">
    <source>
        <dbReference type="PROSITE" id="PS50195"/>
    </source>
</evidence>
<gene>
    <name evidence="9" type="ORF">FF38_14327</name>
</gene>
<dbReference type="OMA" id="RTIRSWS"/>
<dbReference type="SUPFAM" id="SSF64268">
    <property type="entry name" value="PX domain"/>
    <property type="match status" value="1"/>
</dbReference>
<dbReference type="SMART" id="SM00312">
    <property type="entry name" value="PX"/>
    <property type="match status" value="1"/>
</dbReference>
<dbReference type="Gene3D" id="3.30.1520.10">
    <property type="entry name" value="Phox-like domain"/>
    <property type="match status" value="1"/>
</dbReference>
<dbReference type="PANTHER" id="PTHR20939">
    <property type="entry name" value="SORTING NEXIN 20, 21"/>
    <property type="match status" value="1"/>
</dbReference>
<proteinExistence type="predicted"/>
<organism evidence="9 10">
    <name type="scientific">Lucilia cuprina</name>
    <name type="common">Green bottle fly</name>
    <name type="synonym">Australian sheep blowfly</name>
    <dbReference type="NCBI Taxonomy" id="7375"/>
    <lineage>
        <taxon>Eukaryota</taxon>
        <taxon>Metazoa</taxon>
        <taxon>Ecdysozoa</taxon>
        <taxon>Arthropoda</taxon>
        <taxon>Hexapoda</taxon>
        <taxon>Insecta</taxon>
        <taxon>Pterygota</taxon>
        <taxon>Neoptera</taxon>
        <taxon>Endopterygota</taxon>
        <taxon>Diptera</taxon>
        <taxon>Brachycera</taxon>
        <taxon>Muscomorpha</taxon>
        <taxon>Oestroidea</taxon>
        <taxon>Calliphoridae</taxon>
        <taxon>Luciliinae</taxon>
        <taxon>Lucilia</taxon>
    </lineage>
</organism>
<dbReference type="InterPro" id="IPR039937">
    <property type="entry name" value="SNX20/SNX21"/>
</dbReference>
<dbReference type="PANTHER" id="PTHR20939:SF11">
    <property type="entry name" value="LD12265P"/>
    <property type="match status" value="1"/>
</dbReference>
<dbReference type="AlphaFoldDB" id="A0A0L0CFZ0"/>
<comment type="subcellular location">
    <subcellularLocation>
        <location evidence="1">Early endosome membrane</location>
        <topology evidence="1">Peripheral membrane protein</topology>
        <orientation evidence="1">Cytoplasmic side</orientation>
    </subcellularLocation>
</comment>
<accession>A0A0L0CFZ0</accession>
<keyword evidence="4" id="KW-0653">Protein transport</keyword>
<keyword evidence="10" id="KW-1185">Reference proteome</keyword>
<keyword evidence="2" id="KW-0813">Transport</keyword>
<dbReference type="InterPro" id="IPR001683">
    <property type="entry name" value="PX_dom"/>
</dbReference>
<dbReference type="Pfam" id="PF00787">
    <property type="entry name" value="PX"/>
    <property type="match status" value="1"/>
</dbReference>